<dbReference type="Proteomes" id="UP000637578">
    <property type="component" value="Unassembled WGS sequence"/>
</dbReference>
<dbReference type="InterPro" id="IPR016040">
    <property type="entry name" value="NAD(P)-bd_dom"/>
</dbReference>
<dbReference type="PANTHER" id="PTHR43355:SF2">
    <property type="entry name" value="FLAVIN REDUCTASE (NADPH)"/>
    <property type="match status" value="1"/>
</dbReference>
<organism evidence="2 3">
    <name type="scientific">Longimycelium tulufanense</name>
    <dbReference type="NCBI Taxonomy" id="907463"/>
    <lineage>
        <taxon>Bacteria</taxon>
        <taxon>Bacillati</taxon>
        <taxon>Actinomycetota</taxon>
        <taxon>Actinomycetes</taxon>
        <taxon>Pseudonocardiales</taxon>
        <taxon>Pseudonocardiaceae</taxon>
        <taxon>Longimycelium</taxon>
    </lineage>
</organism>
<dbReference type="SUPFAM" id="SSF51735">
    <property type="entry name" value="NAD(P)-binding Rossmann-fold domains"/>
    <property type="match status" value="1"/>
</dbReference>
<keyword evidence="3" id="KW-1185">Reference proteome</keyword>
<name>A0A8J3CIN8_9PSEU</name>
<dbReference type="RefSeq" id="WP_189061003.1">
    <property type="nucleotide sequence ID" value="NZ_BMMK01000032.1"/>
</dbReference>
<dbReference type="CDD" id="cd05244">
    <property type="entry name" value="BVR-B_like_SDR_a"/>
    <property type="match status" value="1"/>
</dbReference>
<gene>
    <name evidence="2" type="ORF">GCM10012275_51520</name>
</gene>
<proteinExistence type="predicted"/>
<reference evidence="2" key="1">
    <citation type="journal article" date="2014" name="Int. J. Syst. Evol. Microbiol.">
        <title>Complete genome sequence of Corynebacterium casei LMG S-19264T (=DSM 44701T), isolated from a smear-ripened cheese.</title>
        <authorList>
            <consortium name="US DOE Joint Genome Institute (JGI-PGF)"/>
            <person name="Walter F."/>
            <person name="Albersmeier A."/>
            <person name="Kalinowski J."/>
            <person name="Ruckert C."/>
        </authorList>
    </citation>
    <scope>NUCLEOTIDE SEQUENCE</scope>
    <source>
        <strain evidence="2">CGMCC 4.5737</strain>
    </source>
</reference>
<accession>A0A8J3CIN8</accession>
<dbReference type="PANTHER" id="PTHR43355">
    <property type="entry name" value="FLAVIN REDUCTASE (NADPH)"/>
    <property type="match status" value="1"/>
</dbReference>
<reference evidence="2" key="2">
    <citation type="submission" date="2020-09" db="EMBL/GenBank/DDBJ databases">
        <authorList>
            <person name="Sun Q."/>
            <person name="Zhou Y."/>
        </authorList>
    </citation>
    <scope>NUCLEOTIDE SEQUENCE</scope>
    <source>
        <strain evidence="2">CGMCC 4.5737</strain>
    </source>
</reference>
<dbReference type="GO" id="GO:0016646">
    <property type="term" value="F:oxidoreductase activity, acting on the CH-NH group of donors, NAD or NADP as acceptor"/>
    <property type="evidence" value="ECO:0007669"/>
    <property type="project" value="TreeGrafter"/>
</dbReference>
<evidence type="ECO:0000313" key="2">
    <source>
        <dbReference type="EMBL" id="GGM74511.1"/>
    </source>
</evidence>
<comment type="caution">
    <text evidence="2">The sequence shown here is derived from an EMBL/GenBank/DDBJ whole genome shotgun (WGS) entry which is preliminary data.</text>
</comment>
<dbReference type="InterPro" id="IPR036291">
    <property type="entry name" value="NAD(P)-bd_dom_sf"/>
</dbReference>
<evidence type="ECO:0000313" key="3">
    <source>
        <dbReference type="Proteomes" id="UP000637578"/>
    </source>
</evidence>
<sequence length="210" mass="22211">MRIVLFGATGRIGSRVLAEAVRRGHEVTAVARDTGGLVERAGVTVRGGSVYDKDFVAEVVSGADLVIGAISTRRSPEGTLVDAVRLLLDVTRTAGVRVLFVGGAGSLEVAAGRQLVDAPDFPGAYKPEALAHRDALEVLRGEGGEVDWSYLSPAAEIAPGARTGKFHLGGDELLVDDKGESRISMEDYAVALLDEAERPAHTRQRFTVAY</sequence>
<dbReference type="Pfam" id="PF13460">
    <property type="entry name" value="NAD_binding_10"/>
    <property type="match status" value="1"/>
</dbReference>
<feature type="domain" description="NAD(P)-binding" evidence="1">
    <location>
        <begin position="7"/>
        <end position="195"/>
    </location>
</feature>
<dbReference type="EMBL" id="BMMK01000032">
    <property type="protein sequence ID" value="GGM74511.1"/>
    <property type="molecule type" value="Genomic_DNA"/>
</dbReference>
<dbReference type="AlphaFoldDB" id="A0A8J3CIN8"/>
<evidence type="ECO:0000259" key="1">
    <source>
        <dbReference type="Pfam" id="PF13460"/>
    </source>
</evidence>
<dbReference type="InterPro" id="IPR051606">
    <property type="entry name" value="Polyketide_Oxido-like"/>
</dbReference>
<protein>
    <submittedName>
        <fullName evidence="2">NAD-dependent epimerase</fullName>
    </submittedName>
</protein>
<dbReference type="Gene3D" id="3.40.50.720">
    <property type="entry name" value="NAD(P)-binding Rossmann-like Domain"/>
    <property type="match status" value="1"/>
</dbReference>